<evidence type="ECO:0000313" key="1">
    <source>
        <dbReference type="EMBL" id="KIM91195.1"/>
    </source>
</evidence>
<evidence type="ECO:0000313" key="2">
    <source>
        <dbReference type="Proteomes" id="UP000054166"/>
    </source>
</evidence>
<accession>A0A0C3G4N0</accession>
<name>A0A0C3G4N0_PILCF</name>
<organism evidence="1 2">
    <name type="scientific">Piloderma croceum (strain F 1598)</name>
    <dbReference type="NCBI Taxonomy" id="765440"/>
    <lineage>
        <taxon>Eukaryota</taxon>
        <taxon>Fungi</taxon>
        <taxon>Dikarya</taxon>
        <taxon>Basidiomycota</taxon>
        <taxon>Agaricomycotina</taxon>
        <taxon>Agaricomycetes</taxon>
        <taxon>Agaricomycetidae</taxon>
        <taxon>Atheliales</taxon>
        <taxon>Atheliaceae</taxon>
        <taxon>Piloderma</taxon>
    </lineage>
</organism>
<reference evidence="2" key="2">
    <citation type="submission" date="2015-01" db="EMBL/GenBank/DDBJ databases">
        <title>Evolutionary Origins and Diversification of the Mycorrhizal Mutualists.</title>
        <authorList>
            <consortium name="DOE Joint Genome Institute"/>
            <consortium name="Mycorrhizal Genomics Consortium"/>
            <person name="Kohler A."/>
            <person name="Kuo A."/>
            <person name="Nagy L.G."/>
            <person name="Floudas D."/>
            <person name="Copeland A."/>
            <person name="Barry K.W."/>
            <person name="Cichocki N."/>
            <person name="Veneault-Fourrey C."/>
            <person name="LaButti K."/>
            <person name="Lindquist E.A."/>
            <person name="Lipzen A."/>
            <person name="Lundell T."/>
            <person name="Morin E."/>
            <person name="Murat C."/>
            <person name="Riley R."/>
            <person name="Ohm R."/>
            <person name="Sun H."/>
            <person name="Tunlid A."/>
            <person name="Henrissat B."/>
            <person name="Grigoriev I.V."/>
            <person name="Hibbett D.S."/>
            <person name="Martin F."/>
        </authorList>
    </citation>
    <scope>NUCLEOTIDE SEQUENCE [LARGE SCALE GENOMIC DNA]</scope>
    <source>
        <strain evidence="2">F 1598</strain>
    </source>
</reference>
<sequence>MLFRTYRHTLQLYHVDVAQEQIRRALNNLSLPPRCPPITSPDSDILQSHIAPAVWNTKGDIVAESSDIDPGIPASFQLSTAETDEKIVLSKLSLPRTKLKPHAPEFVPRRQLCDNKISIAATLSDVTNLGPQYSDACQSICTKTPPALQRQNVFEGRDLPPHLSFRDANYLYRPIPIQAPPAVNQQQGEDPVPPKIPNFVSPLPSETVTPSMEMNGCGCNIPSAATYAEATNVSPQRCFLKHSANSKRLFPAGHSISGNCVRNTCPASFFSHSWVTASKQV</sequence>
<reference evidence="1 2" key="1">
    <citation type="submission" date="2014-04" db="EMBL/GenBank/DDBJ databases">
        <authorList>
            <consortium name="DOE Joint Genome Institute"/>
            <person name="Kuo A."/>
            <person name="Tarkka M."/>
            <person name="Buscot F."/>
            <person name="Kohler A."/>
            <person name="Nagy L.G."/>
            <person name="Floudas D."/>
            <person name="Copeland A."/>
            <person name="Barry K.W."/>
            <person name="Cichocki N."/>
            <person name="Veneault-Fourrey C."/>
            <person name="LaButti K."/>
            <person name="Lindquist E.A."/>
            <person name="Lipzen A."/>
            <person name="Lundell T."/>
            <person name="Morin E."/>
            <person name="Murat C."/>
            <person name="Sun H."/>
            <person name="Tunlid A."/>
            <person name="Henrissat B."/>
            <person name="Grigoriev I.V."/>
            <person name="Hibbett D.S."/>
            <person name="Martin F."/>
            <person name="Nordberg H.P."/>
            <person name="Cantor M.N."/>
            <person name="Hua S.X."/>
        </authorList>
    </citation>
    <scope>NUCLEOTIDE SEQUENCE [LARGE SCALE GENOMIC DNA]</scope>
    <source>
        <strain evidence="1 2">F 1598</strain>
    </source>
</reference>
<dbReference type="AlphaFoldDB" id="A0A0C3G4N0"/>
<dbReference type="Proteomes" id="UP000054166">
    <property type="component" value="Unassembled WGS sequence"/>
</dbReference>
<protein>
    <submittedName>
        <fullName evidence="1">Uncharacterized protein</fullName>
    </submittedName>
</protein>
<keyword evidence="2" id="KW-1185">Reference proteome</keyword>
<proteinExistence type="predicted"/>
<dbReference type="EMBL" id="KN832972">
    <property type="protein sequence ID" value="KIM91195.1"/>
    <property type="molecule type" value="Genomic_DNA"/>
</dbReference>
<gene>
    <name evidence="1" type="ORF">PILCRDRAFT_168272</name>
</gene>
<dbReference type="InParanoid" id="A0A0C3G4N0"/>
<dbReference type="HOGENOM" id="CLU_990838_0_0_1"/>